<sequence length="461" mass="47694">MSVSPEPNSNPGVVELREDVPLKQYHTTAGGLCAGGPRIIIGAFATLTVAVTIALITQIYYGDYQVVPHGSVSSSAAECSSIGTSIMRAGGRAIDAAIASSFCLAVVAPHRTSLDASGSLLYWEYRRMPYLQPAVMEWGGIRSSLDPNPVPRLVLGLAALHDKYGTMPWPKLLQPAIDLARSGFNISAGLAIASASQLSPGYVAGTLRTEPLLADYLQTLQQNSSAELCASWLCESSVVSSTVGTVRAGTWRIWAGSAGARAAIALSTAFEPAPLSSLEAYHRVVASLQSQAISAADSWPSGVASGLAVVDSQDTYVALVTGLSAPFGSGQDTLTGWKQDIPSAPLDLAPAILVDEFVCGTRYIMGAESLSALAQGAATALMDGPLNIVEAVESARVAVEAGGSLALEPDRILSPAALATLLKGPPLNATLPLAALNLVQQRSDELLSHADSRGGGLASRF</sequence>
<gene>
    <name evidence="2" type="ORF">PMACD_LOCUS2658</name>
</gene>
<reference evidence="2" key="1">
    <citation type="submission" date="2021-02" db="EMBL/GenBank/DDBJ databases">
        <authorList>
            <person name="Steward A R."/>
        </authorList>
    </citation>
    <scope>NUCLEOTIDE SEQUENCE</scope>
</reference>
<dbReference type="OrthoDB" id="7477491at2759"/>
<dbReference type="EMBL" id="CAJOBZ010000004">
    <property type="protein sequence ID" value="CAF4786718.1"/>
    <property type="molecule type" value="Genomic_DNA"/>
</dbReference>
<dbReference type="Proteomes" id="UP000663880">
    <property type="component" value="Unassembled WGS sequence"/>
</dbReference>
<dbReference type="PANTHER" id="PTHR11686:SF9">
    <property type="entry name" value="RE13973P"/>
    <property type="match status" value="1"/>
</dbReference>
<dbReference type="Pfam" id="PF01019">
    <property type="entry name" value="G_glu_transpept"/>
    <property type="match status" value="2"/>
</dbReference>
<organism evidence="2 3">
    <name type="scientific">Pieris macdunnoughi</name>
    <dbReference type="NCBI Taxonomy" id="345717"/>
    <lineage>
        <taxon>Eukaryota</taxon>
        <taxon>Metazoa</taxon>
        <taxon>Ecdysozoa</taxon>
        <taxon>Arthropoda</taxon>
        <taxon>Hexapoda</taxon>
        <taxon>Insecta</taxon>
        <taxon>Pterygota</taxon>
        <taxon>Neoptera</taxon>
        <taxon>Endopterygota</taxon>
        <taxon>Lepidoptera</taxon>
        <taxon>Glossata</taxon>
        <taxon>Ditrysia</taxon>
        <taxon>Papilionoidea</taxon>
        <taxon>Pieridae</taxon>
        <taxon>Pierinae</taxon>
        <taxon>Pieris</taxon>
    </lineage>
</organism>
<keyword evidence="1" id="KW-0812">Transmembrane</keyword>
<feature type="transmembrane region" description="Helical" evidence="1">
    <location>
        <begin position="39"/>
        <end position="61"/>
    </location>
</feature>
<name>A0A821NEJ7_9NEOP</name>
<keyword evidence="3" id="KW-1185">Reference proteome</keyword>
<keyword evidence="1" id="KW-0472">Membrane</keyword>
<evidence type="ECO:0000313" key="2">
    <source>
        <dbReference type="EMBL" id="CAF4786718.1"/>
    </source>
</evidence>
<protein>
    <submittedName>
        <fullName evidence="2">Uncharacterized protein</fullName>
    </submittedName>
</protein>
<dbReference type="PANTHER" id="PTHR11686">
    <property type="entry name" value="GAMMA GLUTAMYL TRANSPEPTIDASE"/>
    <property type="match status" value="1"/>
</dbReference>
<evidence type="ECO:0000313" key="3">
    <source>
        <dbReference type="Proteomes" id="UP000663880"/>
    </source>
</evidence>
<dbReference type="SUPFAM" id="SSF56235">
    <property type="entry name" value="N-terminal nucleophile aminohydrolases (Ntn hydrolases)"/>
    <property type="match status" value="1"/>
</dbReference>
<keyword evidence="1" id="KW-1133">Transmembrane helix</keyword>
<dbReference type="GO" id="GO:0006751">
    <property type="term" value="P:glutathione catabolic process"/>
    <property type="evidence" value="ECO:0007669"/>
    <property type="project" value="InterPro"/>
</dbReference>
<dbReference type="InterPro" id="IPR000101">
    <property type="entry name" value="GGT_peptidase"/>
</dbReference>
<dbReference type="GO" id="GO:0005886">
    <property type="term" value="C:plasma membrane"/>
    <property type="evidence" value="ECO:0007669"/>
    <property type="project" value="TreeGrafter"/>
</dbReference>
<dbReference type="InterPro" id="IPR029055">
    <property type="entry name" value="Ntn_hydrolases_N"/>
</dbReference>
<dbReference type="GO" id="GO:0036374">
    <property type="term" value="F:glutathione hydrolase activity"/>
    <property type="evidence" value="ECO:0007669"/>
    <property type="project" value="InterPro"/>
</dbReference>
<dbReference type="AlphaFoldDB" id="A0A821NEJ7"/>
<comment type="caution">
    <text evidence="2">The sequence shown here is derived from an EMBL/GenBank/DDBJ whole genome shotgun (WGS) entry which is preliminary data.</text>
</comment>
<accession>A0A821NEJ7</accession>
<evidence type="ECO:0000256" key="1">
    <source>
        <dbReference type="SAM" id="Phobius"/>
    </source>
</evidence>
<proteinExistence type="predicted"/>
<dbReference type="PRINTS" id="PR01210">
    <property type="entry name" value="GGTRANSPTASE"/>
</dbReference>